<dbReference type="RefSeq" id="WP_071362214.1">
    <property type="nucleotide sequence ID" value="NZ_JRYB01000001.1"/>
</dbReference>
<dbReference type="GO" id="GO:0003700">
    <property type="term" value="F:DNA-binding transcription factor activity"/>
    <property type="evidence" value="ECO:0007669"/>
    <property type="project" value="InterPro"/>
</dbReference>
<dbReference type="EMBL" id="JRYB01000001">
    <property type="protein sequence ID" value="OIJ43112.1"/>
    <property type="molecule type" value="Genomic_DNA"/>
</dbReference>
<evidence type="ECO:0000313" key="4">
    <source>
        <dbReference type="EMBL" id="OIJ43112.1"/>
    </source>
</evidence>
<dbReference type="InterPro" id="IPR009061">
    <property type="entry name" value="DNA-bd_dom_put_sf"/>
</dbReference>
<dbReference type="GO" id="GO:0003677">
    <property type="term" value="F:DNA binding"/>
    <property type="evidence" value="ECO:0007669"/>
    <property type="project" value="UniProtKB-KW"/>
</dbReference>
<organism evidence="4 5">
    <name type="scientific">Massilia timonae</name>
    <dbReference type="NCBI Taxonomy" id="47229"/>
    <lineage>
        <taxon>Bacteria</taxon>
        <taxon>Pseudomonadati</taxon>
        <taxon>Pseudomonadota</taxon>
        <taxon>Betaproteobacteria</taxon>
        <taxon>Burkholderiales</taxon>
        <taxon>Oxalobacteraceae</taxon>
        <taxon>Telluria group</taxon>
        <taxon>Massilia</taxon>
    </lineage>
</organism>
<evidence type="ECO:0000256" key="1">
    <source>
        <dbReference type="ARBA" id="ARBA00023015"/>
    </source>
</evidence>
<reference evidence="4 5" key="1">
    <citation type="submission" date="2014-10" db="EMBL/GenBank/DDBJ databases">
        <authorList>
            <person name="Seo M.-J."/>
            <person name="Seok Y.J."/>
            <person name="Cha I.-T."/>
        </authorList>
    </citation>
    <scope>NUCLEOTIDE SEQUENCE [LARGE SCALE GENOMIC DNA]</scope>
    <source>
        <strain evidence="4 5">NEU</strain>
    </source>
</reference>
<dbReference type="SMART" id="SM00422">
    <property type="entry name" value="HTH_MERR"/>
    <property type="match status" value="1"/>
</dbReference>
<keyword evidence="1" id="KW-0805">Transcription regulation</keyword>
<dbReference type="AlphaFoldDB" id="A0A1S2NFD8"/>
<dbReference type="CDD" id="cd04785">
    <property type="entry name" value="HTH_CadR-PbrR-like"/>
    <property type="match status" value="1"/>
</dbReference>
<name>A0A1S2NFD8_9BURK</name>
<keyword evidence="2" id="KW-0238">DNA-binding</keyword>
<dbReference type="SUPFAM" id="SSF46955">
    <property type="entry name" value="Putative DNA-binding domain"/>
    <property type="match status" value="1"/>
</dbReference>
<dbReference type="PANTHER" id="PTHR30204">
    <property type="entry name" value="REDOX-CYCLING DRUG-SENSING TRANSCRIPTIONAL ACTIVATOR SOXR"/>
    <property type="match status" value="1"/>
</dbReference>
<comment type="caution">
    <text evidence="4">The sequence shown here is derived from an EMBL/GenBank/DDBJ whole genome shotgun (WGS) entry which is preliminary data.</text>
</comment>
<protein>
    <submittedName>
        <fullName evidence="4">MerR regulatory family protein</fullName>
    </submittedName>
</protein>
<dbReference type="PROSITE" id="PS50937">
    <property type="entry name" value="HTH_MERR_2"/>
    <property type="match status" value="1"/>
</dbReference>
<proteinExistence type="predicted"/>
<dbReference type="Gene3D" id="1.10.1660.10">
    <property type="match status" value="1"/>
</dbReference>
<evidence type="ECO:0000256" key="3">
    <source>
        <dbReference type="ARBA" id="ARBA00023163"/>
    </source>
</evidence>
<dbReference type="InterPro" id="IPR015358">
    <property type="entry name" value="Tscrpt_reg_MerR_DNA-bd"/>
</dbReference>
<accession>A0A1S2NFD8</accession>
<evidence type="ECO:0000256" key="2">
    <source>
        <dbReference type="ARBA" id="ARBA00023125"/>
    </source>
</evidence>
<sequence length="133" mass="14706">MQNFNIGELARAAATPAPTVRYYEKIGLLQSPARTAANYRTYGSGDLDRLIFVRRARDIGFSIDQIRNLLDLSDQREHDCGTVDCLAREHLDAIEQKIADLVALKIQLSGLLSSCGGGRVADCRIIDALSRRD</sequence>
<gene>
    <name evidence="4" type="ORF">LO55_3232</name>
</gene>
<keyword evidence="3" id="KW-0804">Transcription</keyword>
<dbReference type="PANTHER" id="PTHR30204:SF94">
    <property type="entry name" value="HEAVY METAL-DEPENDENT TRANSCRIPTIONAL REGULATOR HI_0293-RELATED"/>
    <property type="match status" value="1"/>
</dbReference>
<evidence type="ECO:0000313" key="5">
    <source>
        <dbReference type="Proteomes" id="UP000180246"/>
    </source>
</evidence>
<dbReference type="InterPro" id="IPR047057">
    <property type="entry name" value="MerR_fam"/>
</dbReference>
<dbReference type="InterPro" id="IPR000551">
    <property type="entry name" value="MerR-type_HTH_dom"/>
</dbReference>
<dbReference type="Pfam" id="PF00376">
    <property type="entry name" value="MerR"/>
    <property type="match status" value="1"/>
</dbReference>
<dbReference type="PRINTS" id="PR00040">
    <property type="entry name" value="HTHMERR"/>
</dbReference>
<dbReference type="Pfam" id="PF09278">
    <property type="entry name" value="MerR-DNA-bind"/>
    <property type="match status" value="1"/>
</dbReference>
<dbReference type="Proteomes" id="UP000180246">
    <property type="component" value="Unassembled WGS sequence"/>
</dbReference>